<keyword evidence="2" id="KW-1185">Reference proteome</keyword>
<evidence type="ECO:0000313" key="1">
    <source>
        <dbReference type="EMBL" id="RZS64394.1"/>
    </source>
</evidence>
<organism evidence="1 2">
    <name type="scientific">Agromyces ramosus</name>
    <dbReference type="NCBI Taxonomy" id="33879"/>
    <lineage>
        <taxon>Bacteria</taxon>
        <taxon>Bacillati</taxon>
        <taxon>Actinomycetota</taxon>
        <taxon>Actinomycetes</taxon>
        <taxon>Micrococcales</taxon>
        <taxon>Microbacteriaceae</taxon>
        <taxon>Agromyces</taxon>
    </lineage>
</organism>
<proteinExistence type="predicted"/>
<accession>A0A4Q7M980</accession>
<gene>
    <name evidence="1" type="ORF">EV187_2780</name>
</gene>
<reference evidence="1 2" key="1">
    <citation type="submission" date="2019-02" db="EMBL/GenBank/DDBJ databases">
        <title>Genomic Encyclopedia of Type Strains, Phase IV (KMG-IV): sequencing the most valuable type-strain genomes for metagenomic binning, comparative biology and taxonomic classification.</title>
        <authorList>
            <person name="Goeker M."/>
        </authorList>
    </citation>
    <scope>NUCLEOTIDE SEQUENCE [LARGE SCALE GENOMIC DNA]</scope>
    <source>
        <strain evidence="1 2">DSM 43045</strain>
    </source>
</reference>
<dbReference type="Proteomes" id="UP000293289">
    <property type="component" value="Unassembled WGS sequence"/>
</dbReference>
<comment type="caution">
    <text evidence="1">The sequence shown here is derived from an EMBL/GenBank/DDBJ whole genome shotgun (WGS) entry which is preliminary data.</text>
</comment>
<dbReference type="RefSeq" id="WP_130353631.1">
    <property type="nucleotide sequence ID" value="NZ_SGWY01000003.1"/>
</dbReference>
<protein>
    <submittedName>
        <fullName evidence="1">Uncharacterized protein</fullName>
    </submittedName>
</protein>
<name>A0A4Q7M980_9MICO</name>
<dbReference type="EMBL" id="SGWY01000003">
    <property type="protein sequence ID" value="RZS64394.1"/>
    <property type="molecule type" value="Genomic_DNA"/>
</dbReference>
<dbReference type="AlphaFoldDB" id="A0A4Q7M980"/>
<sequence length="91" mass="9762">MAAPRIYLSEGALTVTAFPLSEALGFVVHVGDDDPDGLYLGAVFHENARWIAYGSEDPSGRVDVLGSGEDLDDVVEQCFLSQVRITDDSDS</sequence>
<evidence type="ECO:0000313" key="2">
    <source>
        <dbReference type="Proteomes" id="UP000293289"/>
    </source>
</evidence>